<evidence type="ECO:0000256" key="2">
    <source>
        <dbReference type="ARBA" id="ARBA00011344"/>
    </source>
</evidence>
<dbReference type="Pfam" id="PF04542">
    <property type="entry name" value="Sigma70_r2"/>
    <property type="match status" value="1"/>
</dbReference>
<comment type="similarity">
    <text evidence="1">Belongs to the sigma-70 factor family. ECF subfamily.</text>
</comment>
<dbReference type="RefSeq" id="WP_116711437.1">
    <property type="nucleotide sequence ID" value="NZ_QEKW01000032.1"/>
</dbReference>
<keyword evidence="9" id="KW-1185">Reference proteome</keyword>
<keyword evidence="4" id="KW-0731">Sigma factor</keyword>
<dbReference type="SUPFAM" id="SSF54427">
    <property type="entry name" value="NTF2-like"/>
    <property type="match status" value="1"/>
</dbReference>
<sequence>MTSAATETFTAERPRLFGLAYRMLGSAHDAEDVVQDAWLRWSGHEQGVDNPAAWLTTVVTRLCLNRLDSARARRETYVGPWLPEPILTTDPATGPAATVEERESVSLALLTTLERLTPPERAVYVLREAFGHSHAEVAAVLDVTEAGSRQLHTRARRHLAAVPNGVPTTPPTDPADVGPLLARFVAAARDGDVAGLEALLAADVTVWSDGGGKVSAARRPVRGRDAVARFLVGVLGPRRPRRTGARAEINGAPAVLAFVDGVLDGVMTIEPAGGQVGTVRILRNPEKLAFLAAQLSRSAGLPGRPS</sequence>
<dbReference type="InterPro" id="IPR007627">
    <property type="entry name" value="RNA_pol_sigma70_r2"/>
</dbReference>
<feature type="domain" description="RNA polymerase sigma-70 region 2" evidence="6">
    <location>
        <begin position="9"/>
        <end position="71"/>
    </location>
</feature>
<dbReference type="EMBL" id="QEKW01000032">
    <property type="protein sequence ID" value="PVY96189.1"/>
    <property type="molecule type" value="Genomic_DNA"/>
</dbReference>
<dbReference type="GO" id="GO:0006352">
    <property type="term" value="P:DNA-templated transcription initiation"/>
    <property type="evidence" value="ECO:0007669"/>
    <property type="project" value="InterPro"/>
</dbReference>
<dbReference type="InterPro" id="IPR036388">
    <property type="entry name" value="WH-like_DNA-bd_sf"/>
</dbReference>
<dbReference type="InterPro" id="IPR013324">
    <property type="entry name" value="RNA_pol_sigma_r3/r4-like"/>
</dbReference>
<evidence type="ECO:0000259" key="7">
    <source>
        <dbReference type="Pfam" id="PF08281"/>
    </source>
</evidence>
<name>A0A2U1E8Y9_9PSEU</name>
<evidence type="ECO:0000259" key="6">
    <source>
        <dbReference type="Pfam" id="PF04542"/>
    </source>
</evidence>
<dbReference type="Proteomes" id="UP000245639">
    <property type="component" value="Unassembled WGS sequence"/>
</dbReference>
<dbReference type="InterPro" id="IPR014284">
    <property type="entry name" value="RNA_pol_sigma-70_dom"/>
</dbReference>
<dbReference type="PANTHER" id="PTHR30173:SF36">
    <property type="entry name" value="ECF RNA POLYMERASE SIGMA FACTOR SIGJ"/>
    <property type="match status" value="1"/>
</dbReference>
<keyword evidence="3" id="KW-0805">Transcription regulation</keyword>
<evidence type="ECO:0000256" key="1">
    <source>
        <dbReference type="ARBA" id="ARBA00010641"/>
    </source>
</evidence>
<evidence type="ECO:0000313" key="9">
    <source>
        <dbReference type="Proteomes" id="UP000245639"/>
    </source>
</evidence>
<dbReference type="GO" id="GO:0003677">
    <property type="term" value="F:DNA binding"/>
    <property type="evidence" value="ECO:0007669"/>
    <property type="project" value="InterPro"/>
</dbReference>
<dbReference type="InterPro" id="IPR013325">
    <property type="entry name" value="RNA_pol_sigma_r2"/>
</dbReference>
<dbReference type="AlphaFoldDB" id="A0A2U1E8Y9"/>
<comment type="caution">
    <text evidence="8">The sequence shown here is derived from an EMBL/GenBank/DDBJ whole genome shotgun (WGS) entry which is preliminary data.</text>
</comment>
<feature type="domain" description="RNA polymerase sigma factor 70 region 4 type 2" evidence="7">
    <location>
        <begin position="107"/>
        <end position="159"/>
    </location>
</feature>
<dbReference type="GO" id="GO:0016987">
    <property type="term" value="F:sigma factor activity"/>
    <property type="evidence" value="ECO:0007669"/>
    <property type="project" value="UniProtKB-KW"/>
</dbReference>
<dbReference type="Gene3D" id="1.10.1740.10">
    <property type="match status" value="1"/>
</dbReference>
<dbReference type="InterPro" id="IPR032710">
    <property type="entry name" value="NTF2-like_dom_sf"/>
</dbReference>
<dbReference type="Pfam" id="PF08281">
    <property type="entry name" value="Sigma70_r4_2"/>
    <property type="match status" value="1"/>
</dbReference>
<organism evidence="8 9">
    <name type="scientific">Actinomycetospora cinnamomea</name>
    <dbReference type="NCBI Taxonomy" id="663609"/>
    <lineage>
        <taxon>Bacteria</taxon>
        <taxon>Bacillati</taxon>
        <taxon>Actinomycetota</taxon>
        <taxon>Actinomycetes</taxon>
        <taxon>Pseudonocardiales</taxon>
        <taxon>Pseudonocardiaceae</taxon>
        <taxon>Actinomycetospora</taxon>
    </lineage>
</organism>
<dbReference type="PANTHER" id="PTHR30173">
    <property type="entry name" value="SIGMA 19 FACTOR"/>
    <property type="match status" value="1"/>
</dbReference>
<dbReference type="NCBIfam" id="NF007214">
    <property type="entry name" value="PRK09636.1"/>
    <property type="match status" value="1"/>
</dbReference>
<evidence type="ECO:0000256" key="3">
    <source>
        <dbReference type="ARBA" id="ARBA00023015"/>
    </source>
</evidence>
<evidence type="ECO:0000256" key="5">
    <source>
        <dbReference type="ARBA" id="ARBA00023163"/>
    </source>
</evidence>
<dbReference type="SUPFAM" id="SSF88946">
    <property type="entry name" value="Sigma2 domain of RNA polymerase sigma factors"/>
    <property type="match status" value="1"/>
</dbReference>
<dbReference type="CDD" id="cd06171">
    <property type="entry name" value="Sigma70_r4"/>
    <property type="match status" value="1"/>
</dbReference>
<dbReference type="InterPro" id="IPR052704">
    <property type="entry name" value="ECF_Sigma-70_Domain"/>
</dbReference>
<evidence type="ECO:0000313" key="8">
    <source>
        <dbReference type="EMBL" id="PVY96189.1"/>
    </source>
</evidence>
<proteinExistence type="inferred from homology"/>
<dbReference type="InterPro" id="IPR013249">
    <property type="entry name" value="RNA_pol_sigma70_r4_t2"/>
</dbReference>
<reference evidence="8 9" key="1">
    <citation type="submission" date="2018-04" db="EMBL/GenBank/DDBJ databases">
        <title>Genomic Encyclopedia of Type Strains, Phase IV (KMG-IV): sequencing the most valuable type-strain genomes for metagenomic binning, comparative biology and taxonomic classification.</title>
        <authorList>
            <person name="Goeker M."/>
        </authorList>
    </citation>
    <scope>NUCLEOTIDE SEQUENCE [LARGE SCALE GENOMIC DNA]</scope>
    <source>
        <strain evidence="8 9">DSM 45771</strain>
    </source>
</reference>
<keyword evidence="5" id="KW-0804">Transcription</keyword>
<dbReference type="OrthoDB" id="3211555at2"/>
<protein>
    <submittedName>
        <fullName evidence="8">RNA polymerase ECF family sigma subunit</fullName>
    </submittedName>
</protein>
<dbReference type="SUPFAM" id="SSF88659">
    <property type="entry name" value="Sigma3 and sigma4 domains of RNA polymerase sigma factors"/>
    <property type="match status" value="1"/>
</dbReference>
<dbReference type="NCBIfam" id="TIGR02937">
    <property type="entry name" value="sigma70-ECF"/>
    <property type="match status" value="1"/>
</dbReference>
<dbReference type="Gene3D" id="3.10.450.50">
    <property type="match status" value="1"/>
</dbReference>
<evidence type="ECO:0000256" key="4">
    <source>
        <dbReference type="ARBA" id="ARBA00023082"/>
    </source>
</evidence>
<comment type="subunit">
    <text evidence="2">Interacts transiently with the RNA polymerase catalytic core formed by RpoA, RpoB, RpoC and RpoZ (2 alpha, 1 beta, 1 beta' and 1 omega subunit) to form the RNA polymerase holoenzyme that can initiate transcription.</text>
</comment>
<dbReference type="Gene3D" id="1.10.10.10">
    <property type="entry name" value="Winged helix-like DNA-binding domain superfamily/Winged helix DNA-binding domain"/>
    <property type="match status" value="1"/>
</dbReference>
<accession>A0A2U1E8Y9</accession>
<gene>
    <name evidence="8" type="ORF">C8D89_13230</name>
</gene>